<evidence type="ECO:0000256" key="3">
    <source>
        <dbReference type="PIRSR" id="PIRSR000137-2"/>
    </source>
</evidence>
<sequence>MTAHKKPNPARPDTDPVHGQTVEKAPQAPHASSSSSSSSGPSARERLASLASHLLPSGNTEFDYIIVGGGTAGAVLANRLTEDRDVTVAVIEGGPSDVGNDMVLDLKRWLEMLGSDLDYDYPTVPQPRGNSYIRHSRAKVLGGCSSHNTLISFRPFNEDLDDWANNYGCPSWNAPTVQPYGDRLKMNIVPVAPQQRNQVARDWVDACAKATGAPIIEDLNAQIVHRGGFQKAVGFFDIAYDPYSGQRSSASVAYLHPIMPHGPYKRHNLHLFLETWASSLQYSSQDAHKVVGVNVSTKHGLKKTLTARRDVILCAGAVDTPRLMLHSGIGPKKDLEALGLPCKVDLPGVGANLTDHPESIIMWETRDTPPETVMSSDAGLFLRVLPSDAEPFPHPGPDLMFHIYQVPFADNTEREGYERPDHAICMTPNITRSQARGKVSLASANPQDKPLLDFKYFEDANRYDERILIEGIKWARKIAQQSPFKEHLVKEVAPGPAVQTDEQISEYARKVAHTVYHPAGTCRMGTPSPAFGGNGKDNSVVVDEKDLRICGLKGIRICDASVLPTLPTINPMLTILMVAERAAELIRNDAWINGLRRTSFD</sequence>
<proteinExistence type="inferred from homology"/>
<dbReference type="PANTHER" id="PTHR11552">
    <property type="entry name" value="GLUCOSE-METHANOL-CHOLINE GMC OXIDOREDUCTASE"/>
    <property type="match status" value="1"/>
</dbReference>
<dbReference type="InParanoid" id="A0A317XXS0"/>
<evidence type="ECO:0000259" key="5">
    <source>
        <dbReference type="PROSITE" id="PS00624"/>
    </source>
</evidence>
<dbReference type="PANTHER" id="PTHR11552:SF152">
    <property type="entry name" value="OXIDASE (CODA), PUTATIVE (AFU_ORTHOLOGUE AFUA_8G04090)-RELATED"/>
    <property type="match status" value="1"/>
</dbReference>
<dbReference type="EMBL" id="KZ819188">
    <property type="protein sequence ID" value="PWZ02593.1"/>
    <property type="molecule type" value="Genomic_DNA"/>
</dbReference>
<dbReference type="PROSITE" id="PS00624">
    <property type="entry name" value="GMC_OXRED_2"/>
    <property type="match status" value="1"/>
</dbReference>
<dbReference type="InterPro" id="IPR007867">
    <property type="entry name" value="GMC_OxRtase_C"/>
</dbReference>
<dbReference type="PIRSF" id="PIRSF000137">
    <property type="entry name" value="Alcohol_oxidase"/>
    <property type="match status" value="1"/>
</dbReference>
<organism evidence="6 7">
    <name type="scientific">Testicularia cyperi</name>
    <dbReference type="NCBI Taxonomy" id="1882483"/>
    <lineage>
        <taxon>Eukaryota</taxon>
        <taxon>Fungi</taxon>
        <taxon>Dikarya</taxon>
        <taxon>Basidiomycota</taxon>
        <taxon>Ustilaginomycotina</taxon>
        <taxon>Ustilaginomycetes</taxon>
        <taxon>Ustilaginales</taxon>
        <taxon>Anthracoideaceae</taxon>
        <taxon>Testicularia</taxon>
    </lineage>
</organism>
<dbReference type="InterPro" id="IPR012132">
    <property type="entry name" value="GMC_OxRdtase"/>
</dbReference>
<dbReference type="OrthoDB" id="269227at2759"/>
<feature type="domain" description="Glucose-methanol-choline oxidoreductase N-terminal" evidence="5">
    <location>
        <begin position="316"/>
        <end position="330"/>
    </location>
</feature>
<dbReference type="GO" id="GO:0016614">
    <property type="term" value="F:oxidoreductase activity, acting on CH-OH group of donors"/>
    <property type="evidence" value="ECO:0007669"/>
    <property type="project" value="InterPro"/>
</dbReference>
<evidence type="ECO:0000256" key="2">
    <source>
        <dbReference type="ARBA" id="ARBA00010790"/>
    </source>
</evidence>
<dbReference type="Gene3D" id="3.30.410.40">
    <property type="match status" value="1"/>
</dbReference>
<dbReference type="SUPFAM" id="SSF51905">
    <property type="entry name" value="FAD/NAD(P)-binding domain"/>
    <property type="match status" value="1"/>
</dbReference>
<protein>
    <submittedName>
        <fullName evidence="6">Alcohol oxidase</fullName>
    </submittedName>
</protein>
<dbReference type="Gene3D" id="3.50.50.60">
    <property type="entry name" value="FAD/NAD(P)-binding domain"/>
    <property type="match status" value="1"/>
</dbReference>
<accession>A0A317XXS0</accession>
<dbReference type="InterPro" id="IPR036188">
    <property type="entry name" value="FAD/NAD-bd_sf"/>
</dbReference>
<comment type="similarity">
    <text evidence="2">Belongs to the GMC oxidoreductase family.</text>
</comment>
<dbReference type="Pfam" id="PF00732">
    <property type="entry name" value="GMC_oxred_N"/>
    <property type="match status" value="1"/>
</dbReference>
<reference evidence="6 7" key="1">
    <citation type="journal article" date="2018" name="Mol. Biol. Evol.">
        <title>Broad Genomic Sampling Reveals a Smut Pathogenic Ancestry of the Fungal Clade Ustilaginomycotina.</title>
        <authorList>
            <person name="Kijpornyongpan T."/>
            <person name="Mondo S.J."/>
            <person name="Barry K."/>
            <person name="Sandor L."/>
            <person name="Lee J."/>
            <person name="Lipzen A."/>
            <person name="Pangilinan J."/>
            <person name="LaButti K."/>
            <person name="Hainaut M."/>
            <person name="Henrissat B."/>
            <person name="Grigoriev I.V."/>
            <person name="Spatafora J.W."/>
            <person name="Aime M.C."/>
        </authorList>
    </citation>
    <scope>NUCLEOTIDE SEQUENCE [LARGE SCALE GENOMIC DNA]</scope>
    <source>
        <strain evidence="6 7">MCA 3645</strain>
    </source>
</reference>
<evidence type="ECO:0000313" key="6">
    <source>
        <dbReference type="EMBL" id="PWZ02593.1"/>
    </source>
</evidence>
<gene>
    <name evidence="6" type="ORF">BCV70DRAFT_3104</name>
</gene>
<dbReference type="Proteomes" id="UP000246740">
    <property type="component" value="Unassembled WGS sequence"/>
</dbReference>
<evidence type="ECO:0000256" key="4">
    <source>
        <dbReference type="SAM" id="MobiDB-lite"/>
    </source>
</evidence>
<dbReference type="Pfam" id="PF05199">
    <property type="entry name" value="GMC_oxred_C"/>
    <property type="match status" value="1"/>
</dbReference>
<dbReference type="STRING" id="1882483.A0A317XXS0"/>
<evidence type="ECO:0000256" key="1">
    <source>
        <dbReference type="ARBA" id="ARBA00001974"/>
    </source>
</evidence>
<dbReference type="GO" id="GO:0050660">
    <property type="term" value="F:flavin adenine dinucleotide binding"/>
    <property type="evidence" value="ECO:0007669"/>
    <property type="project" value="InterPro"/>
</dbReference>
<keyword evidence="3" id="KW-0274">FAD</keyword>
<dbReference type="SUPFAM" id="SSF54373">
    <property type="entry name" value="FAD-linked reductases, C-terminal domain"/>
    <property type="match status" value="1"/>
</dbReference>
<dbReference type="AlphaFoldDB" id="A0A317XXS0"/>
<dbReference type="InterPro" id="IPR000172">
    <property type="entry name" value="GMC_OxRdtase_N"/>
</dbReference>
<keyword evidence="3" id="KW-0285">Flavoprotein</keyword>
<name>A0A317XXS0_9BASI</name>
<evidence type="ECO:0000313" key="7">
    <source>
        <dbReference type="Proteomes" id="UP000246740"/>
    </source>
</evidence>
<comment type="cofactor">
    <cofactor evidence="1 3">
        <name>FAD</name>
        <dbReference type="ChEBI" id="CHEBI:57692"/>
    </cofactor>
</comment>
<feature type="binding site" evidence="3">
    <location>
        <position position="140"/>
    </location>
    <ligand>
        <name>FAD</name>
        <dbReference type="ChEBI" id="CHEBI:57692"/>
    </ligand>
</feature>
<feature type="region of interest" description="Disordered" evidence="4">
    <location>
        <begin position="1"/>
        <end position="45"/>
    </location>
</feature>
<keyword evidence="7" id="KW-1185">Reference proteome</keyword>